<dbReference type="PIRSF" id="PIRSF000732">
    <property type="entry name" value="PTS_enzyme_I"/>
    <property type="match status" value="1"/>
</dbReference>
<dbReference type="InterPro" id="IPR006318">
    <property type="entry name" value="PTS_EI-like"/>
</dbReference>
<evidence type="ECO:0000256" key="15">
    <source>
        <dbReference type="ARBA" id="ARBA00022842"/>
    </source>
</evidence>
<dbReference type="PANTHER" id="PTHR46244:SF3">
    <property type="entry name" value="PHOSPHOENOLPYRUVATE-PROTEIN PHOSPHOTRANSFERASE"/>
    <property type="match status" value="1"/>
</dbReference>
<dbReference type="AlphaFoldDB" id="A0A523YSG9"/>
<dbReference type="GO" id="GO:0016301">
    <property type="term" value="F:kinase activity"/>
    <property type="evidence" value="ECO:0007669"/>
    <property type="project" value="UniProtKB-KW"/>
</dbReference>
<evidence type="ECO:0000313" key="25">
    <source>
        <dbReference type="EMBL" id="TET94457.1"/>
    </source>
</evidence>
<keyword evidence="12 17" id="KW-0598">Phosphotransferase system</keyword>
<keyword evidence="8 17" id="KW-0813">Transport</keyword>
<comment type="function">
    <text evidence="3 17">General (non sugar-specific) component of the phosphoenolpyruvate-dependent sugar phosphotransferase system (sugar PTS). This major carbohydrate active-transport system catalyzes the phosphorylation of incoming sugar substrates concomitantly with their translocation across the cell membrane. Enzyme I transfers the phosphoryl group from phosphoenolpyruvate (PEP) to the phosphoryl carrier protein (HPr).</text>
</comment>
<keyword evidence="15 17" id="KW-0460">Magnesium</keyword>
<dbReference type="Pfam" id="PF00391">
    <property type="entry name" value="PEP-utilizers"/>
    <property type="match status" value="1"/>
</dbReference>
<evidence type="ECO:0000256" key="9">
    <source>
        <dbReference type="ARBA" id="ARBA00022490"/>
    </source>
</evidence>
<dbReference type="InterPro" id="IPR008731">
    <property type="entry name" value="PTS_EIN"/>
</dbReference>
<evidence type="ECO:0000256" key="1">
    <source>
        <dbReference type="ARBA" id="ARBA00000683"/>
    </source>
</evidence>
<feature type="coiled-coil region" evidence="21">
    <location>
        <begin position="33"/>
        <end position="67"/>
    </location>
</feature>
<dbReference type="Gene3D" id="3.50.30.10">
    <property type="entry name" value="Phosphohistidine domain"/>
    <property type="match status" value="1"/>
</dbReference>
<feature type="binding site" evidence="19">
    <location>
        <position position="465"/>
    </location>
    <ligand>
        <name>phosphoenolpyruvate</name>
        <dbReference type="ChEBI" id="CHEBI:58702"/>
    </ligand>
</feature>
<gene>
    <name evidence="25" type="primary">ptsP</name>
    <name evidence="25" type="ORF">E3J33_00020</name>
</gene>
<dbReference type="InterPro" id="IPR050499">
    <property type="entry name" value="PEP-utilizing_PTS_enzyme"/>
</dbReference>
<evidence type="ECO:0000256" key="13">
    <source>
        <dbReference type="ARBA" id="ARBA00022723"/>
    </source>
</evidence>
<dbReference type="NCBIfam" id="TIGR01417">
    <property type="entry name" value="PTS_I_fam"/>
    <property type="match status" value="1"/>
</dbReference>
<feature type="active site" description="Proton donor" evidence="18">
    <location>
        <position position="502"/>
    </location>
</feature>
<dbReference type="SUPFAM" id="SSF47831">
    <property type="entry name" value="Enzyme I of the PEP:sugar phosphotransferase system HPr-binding (sub)domain"/>
    <property type="match status" value="1"/>
</dbReference>
<comment type="caution">
    <text evidence="25">The sequence shown here is derived from an EMBL/GenBank/DDBJ whole genome shotgun (WGS) entry which is preliminary data.</text>
</comment>
<evidence type="ECO:0000256" key="3">
    <source>
        <dbReference type="ARBA" id="ARBA00002728"/>
    </source>
</evidence>
<feature type="domain" description="Phosphotransferase system enzyme I N-terminal" evidence="24">
    <location>
        <begin position="3"/>
        <end position="126"/>
    </location>
</feature>
<accession>A0A523YSG9</accession>
<dbReference type="InterPro" id="IPR008279">
    <property type="entry name" value="PEP-util_enz_mobile_dom"/>
</dbReference>
<dbReference type="InterPro" id="IPR024692">
    <property type="entry name" value="PTS_EI"/>
</dbReference>
<evidence type="ECO:0000256" key="11">
    <source>
        <dbReference type="ARBA" id="ARBA00022679"/>
    </source>
</evidence>
<evidence type="ECO:0000256" key="16">
    <source>
        <dbReference type="ARBA" id="ARBA00033235"/>
    </source>
</evidence>
<feature type="binding site" evidence="20">
    <location>
        <position position="431"/>
    </location>
    <ligand>
        <name>Mg(2+)</name>
        <dbReference type="ChEBI" id="CHEBI:18420"/>
    </ligand>
</feature>
<evidence type="ECO:0000256" key="20">
    <source>
        <dbReference type="PIRSR" id="PIRSR000732-3"/>
    </source>
</evidence>
<evidence type="ECO:0000256" key="14">
    <source>
        <dbReference type="ARBA" id="ARBA00022777"/>
    </source>
</evidence>
<feature type="binding site" evidence="19">
    <location>
        <position position="332"/>
    </location>
    <ligand>
        <name>phosphoenolpyruvate</name>
        <dbReference type="ChEBI" id="CHEBI:58702"/>
    </ligand>
</feature>
<evidence type="ECO:0000313" key="26">
    <source>
        <dbReference type="Proteomes" id="UP000316925"/>
    </source>
</evidence>
<evidence type="ECO:0000259" key="24">
    <source>
        <dbReference type="Pfam" id="PF05524"/>
    </source>
</evidence>
<evidence type="ECO:0000256" key="21">
    <source>
        <dbReference type="SAM" id="Coils"/>
    </source>
</evidence>
<evidence type="ECO:0000256" key="7">
    <source>
        <dbReference type="ARBA" id="ARBA00016544"/>
    </source>
</evidence>
<dbReference type="InterPro" id="IPR000121">
    <property type="entry name" value="PEP_util_C"/>
</dbReference>
<name>A0A523YSG9_UNCAE</name>
<comment type="cofactor">
    <cofactor evidence="2 17 20">
        <name>Mg(2+)</name>
        <dbReference type="ChEBI" id="CHEBI:18420"/>
    </cofactor>
</comment>
<proteinExistence type="inferred from homology"/>
<organism evidence="25 26">
    <name type="scientific">Aerophobetes bacterium</name>
    <dbReference type="NCBI Taxonomy" id="2030807"/>
    <lineage>
        <taxon>Bacteria</taxon>
        <taxon>Candidatus Aerophobota</taxon>
    </lineage>
</organism>
<dbReference type="GO" id="GO:0005737">
    <property type="term" value="C:cytoplasm"/>
    <property type="evidence" value="ECO:0007669"/>
    <property type="project" value="UniProtKB-SubCell"/>
</dbReference>
<feature type="active site" description="Tele-phosphohistidine intermediate" evidence="18">
    <location>
        <position position="189"/>
    </location>
</feature>
<dbReference type="Proteomes" id="UP000316925">
    <property type="component" value="Unassembled WGS sequence"/>
</dbReference>
<keyword evidence="21" id="KW-0175">Coiled coil</keyword>
<evidence type="ECO:0000259" key="23">
    <source>
        <dbReference type="Pfam" id="PF02896"/>
    </source>
</evidence>
<feature type="binding site" evidence="19">
    <location>
        <position position="296"/>
    </location>
    <ligand>
        <name>phosphoenolpyruvate</name>
        <dbReference type="ChEBI" id="CHEBI:58702"/>
    </ligand>
</feature>
<dbReference type="Gene3D" id="1.10.274.10">
    <property type="entry name" value="PtsI, HPr-binding domain"/>
    <property type="match status" value="1"/>
</dbReference>
<dbReference type="EC" id="2.7.3.9" evidence="6 17"/>
<dbReference type="PROSITE" id="PS00742">
    <property type="entry name" value="PEP_ENZYMES_2"/>
    <property type="match status" value="1"/>
</dbReference>
<evidence type="ECO:0000256" key="10">
    <source>
        <dbReference type="ARBA" id="ARBA00022597"/>
    </source>
</evidence>
<dbReference type="Gene3D" id="3.20.20.60">
    <property type="entry name" value="Phosphoenolpyruvate-binding domains"/>
    <property type="match status" value="1"/>
</dbReference>
<evidence type="ECO:0000256" key="4">
    <source>
        <dbReference type="ARBA" id="ARBA00004496"/>
    </source>
</evidence>
<keyword evidence="11 17" id="KW-0808">Transferase</keyword>
<dbReference type="PROSITE" id="PS00370">
    <property type="entry name" value="PEP_ENZYMES_PHOS_SITE"/>
    <property type="match status" value="1"/>
</dbReference>
<dbReference type="GO" id="GO:0046872">
    <property type="term" value="F:metal ion binding"/>
    <property type="evidence" value="ECO:0007669"/>
    <property type="project" value="UniProtKB-KW"/>
</dbReference>
<dbReference type="PRINTS" id="PR01736">
    <property type="entry name" value="PHPHTRNFRASE"/>
</dbReference>
<dbReference type="InterPro" id="IPR018274">
    <property type="entry name" value="PEP_util_AS"/>
</dbReference>
<evidence type="ECO:0000256" key="8">
    <source>
        <dbReference type="ARBA" id="ARBA00022448"/>
    </source>
</evidence>
<dbReference type="InterPro" id="IPR023151">
    <property type="entry name" value="PEP_util_CS"/>
</dbReference>
<sequence length="580" mass="65275">MPKGIAASPGIAIGKVYILEKETFCILEYEIKEEVIEAEIKRFREAVEESKRELEEIKKRVKKTIGEKEAYIFQAHLLILEDPLLIGATIDRIRKQRLNAEASLRNTLKAFPAKFASAQAGFVKERFRDVEDIGERVLANLLKRPTLSLSHLEEEIILVAYDLAPSDTVAMQKDKILGFATNIGGRTSHTAIMARSLKIPAVVGLRDITQKVRPGSIIILDGNEGKIVVNPTFKQIERYKRSQKEFLSYQRKLETLRSLPPQTLDGREVELAVNIAGPEEIDVALRDGAEGVGLYRTEYLYMNRETLPSEAEQMQAYKIVAEKAAPNTVIIRTLDLGGDKFLSHFPVPSEINPFMGWRAIRLCLEKVDIFKVQLRAILRAGSFGKVKIMYPMISGVEEIEKARTILSEVKRELKKEGTPFLEDMEVGAMIEVPSAAIIADLLAKEVDFFSLGTNDLIQYSLAVDRVNEKVAYLYQPLHPTILRLIDNIVKCAHREGIWVGACGEMASDPLFVLILLGLEIDEFSVAPTSLLEIKKIIRGVTWEETQKVASELLKLSTSYEARRFAQRKLSRKIKKILKGS</sequence>
<dbReference type="EMBL" id="SOIJ01000002">
    <property type="protein sequence ID" value="TET94457.1"/>
    <property type="molecule type" value="Genomic_DNA"/>
</dbReference>
<keyword evidence="13 17" id="KW-0479">Metal-binding</keyword>
<dbReference type="InterPro" id="IPR040442">
    <property type="entry name" value="Pyrv_kinase-like_dom_sf"/>
</dbReference>
<evidence type="ECO:0000256" key="19">
    <source>
        <dbReference type="PIRSR" id="PIRSR000732-2"/>
    </source>
</evidence>
<dbReference type="SUPFAM" id="SSF52009">
    <property type="entry name" value="Phosphohistidine domain"/>
    <property type="match status" value="1"/>
</dbReference>
<dbReference type="InterPro" id="IPR036637">
    <property type="entry name" value="Phosphohistidine_dom_sf"/>
</dbReference>
<feature type="domain" description="PEP-utilising enzyme mobile" evidence="22">
    <location>
        <begin position="153"/>
        <end position="225"/>
    </location>
</feature>
<evidence type="ECO:0000256" key="18">
    <source>
        <dbReference type="PIRSR" id="PIRSR000732-1"/>
    </source>
</evidence>
<keyword evidence="14 17" id="KW-0418">Kinase</keyword>
<reference evidence="25 26" key="1">
    <citation type="submission" date="2019-03" db="EMBL/GenBank/DDBJ databases">
        <title>Metabolic potential of uncultured bacteria and archaea associated with petroleum seepage in deep-sea sediments.</title>
        <authorList>
            <person name="Dong X."/>
            <person name="Hubert C."/>
        </authorList>
    </citation>
    <scope>NUCLEOTIDE SEQUENCE [LARGE SCALE GENOMIC DNA]</scope>
    <source>
        <strain evidence="25">E29_bin28</strain>
    </source>
</reference>
<comment type="similarity">
    <text evidence="5 17">Belongs to the PEP-utilizing enzyme family.</text>
</comment>
<keyword evidence="9 17" id="KW-0963">Cytoplasm</keyword>
<feature type="binding site" evidence="20">
    <location>
        <position position="455"/>
    </location>
    <ligand>
        <name>Mg(2+)</name>
        <dbReference type="ChEBI" id="CHEBI:18420"/>
    </ligand>
</feature>
<comment type="subcellular location">
    <subcellularLocation>
        <location evidence="4 17">Cytoplasm</location>
    </subcellularLocation>
</comment>
<evidence type="ECO:0000259" key="22">
    <source>
        <dbReference type="Pfam" id="PF00391"/>
    </source>
</evidence>
<dbReference type="GO" id="GO:0009401">
    <property type="term" value="P:phosphoenolpyruvate-dependent sugar phosphotransferase system"/>
    <property type="evidence" value="ECO:0007669"/>
    <property type="project" value="UniProtKB-KW"/>
</dbReference>
<keyword evidence="25" id="KW-0670">Pyruvate</keyword>
<evidence type="ECO:0000256" key="2">
    <source>
        <dbReference type="ARBA" id="ARBA00001946"/>
    </source>
</evidence>
<protein>
    <recommendedName>
        <fullName evidence="7 17">Phosphoenolpyruvate-protein phosphotransferase</fullName>
        <ecNumber evidence="6 17">2.7.3.9</ecNumber>
    </recommendedName>
    <alternativeName>
        <fullName evidence="16 17">Phosphotransferase system, enzyme I</fullName>
    </alternativeName>
</protein>
<evidence type="ECO:0000256" key="17">
    <source>
        <dbReference type="PIRNR" id="PIRNR000732"/>
    </source>
</evidence>
<dbReference type="Pfam" id="PF02896">
    <property type="entry name" value="PEP-utilizers_C"/>
    <property type="match status" value="1"/>
</dbReference>
<dbReference type="InterPro" id="IPR036618">
    <property type="entry name" value="PtsI_HPr-bd_sf"/>
</dbReference>
<dbReference type="Pfam" id="PF05524">
    <property type="entry name" value="PEP-utilisers_N"/>
    <property type="match status" value="1"/>
</dbReference>
<feature type="domain" description="PEP-utilising enzyme C-terminal" evidence="23">
    <location>
        <begin position="252"/>
        <end position="540"/>
    </location>
</feature>
<comment type="catalytic activity">
    <reaction evidence="1 17">
        <text>L-histidyl-[protein] + phosphoenolpyruvate = N(pros)-phospho-L-histidyl-[protein] + pyruvate</text>
        <dbReference type="Rhea" id="RHEA:23880"/>
        <dbReference type="Rhea" id="RHEA-COMP:9745"/>
        <dbReference type="Rhea" id="RHEA-COMP:9746"/>
        <dbReference type="ChEBI" id="CHEBI:15361"/>
        <dbReference type="ChEBI" id="CHEBI:29979"/>
        <dbReference type="ChEBI" id="CHEBI:58702"/>
        <dbReference type="ChEBI" id="CHEBI:64837"/>
        <dbReference type="EC" id="2.7.3.9"/>
    </reaction>
</comment>
<keyword evidence="10 17" id="KW-0762">Sugar transport</keyword>
<evidence type="ECO:0000256" key="6">
    <source>
        <dbReference type="ARBA" id="ARBA00012232"/>
    </source>
</evidence>
<dbReference type="SUPFAM" id="SSF51621">
    <property type="entry name" value="Phosphoenolpyruvate/pyruvate domain"/>
    <property type="match status" value="1"/>
</dbReference>
<dbReference type="GO" id="GO:0008965">
    <property type="term" value="F:phosphoenolpyruvate-protein phosphotransferase activity"/>
    <property type="evidence" value="ECO:0007669"/>
    <property type="project" value="UniProtKB-EC"/>
</dbReference>
<dbReference type="PANTHER" id="PTHR46244">
    <property type="entry name" value="PHOSPHOENOLPYRUVATE-PROTEIN PHOSPHOTRANSFERASE"/>
    <property type="match status" value="1"/>
</dbReference>
<feature type="binding site" evidence="19">
    <location>
        <begin position="454"/>
        <end position="455"/>
    </location>
    <ligand>
        <name>phosphoenolpyruvate</name>
        <dbReference type="ChEBI" id="CHEBI:58702"/>
    </ligand>
</feature>
<evidence type="ECO:0000256" key="12">
    <source>
        <dbReference type="ARBA" id="ARBA00022683"/>
    </source>
</evidence>
<evidence type="ECO:0000256" key="5">
    <source>
        <dbReference type="ARBA" id="ARBA00007837"/>
    </source>
</evidence>
<dbReference type="InterPro" id="IPR015813">
    <property type="entry name" value="Pyrv/PenolPyrv_kinase-like_dom"/>
</dbReference>